<evidence type="ECO:0000259" key="14">
    <source>
        <dbReference type="PROSITE" id="PS50923"/>
    </source>
</evidence>
<feature type="domain" description="Sushi" evidence="14">
    <location>
        <begin position="78"/>
        <end position="139"/>
    </location>
</feature>
<feature type="domain" description="Sushi" evidence="14">
    <location>
        <begin position="453"/>
        <end position="512"/>
    </location>
</feature>
<feature type="signal peptide" evidence="13">
    <location>
        <begin position="1"/>
        <end position="17"/>
    </location>
</feature>
<dbReference type="Pfam" id="PF00084">
    <property type="entry name" value="Sushi"/>
    <property type="match status" value="15"/>
</dbReference>
<evidence type="ECO:0000256" key="11">
    <source>
        <dbReference type="PROSITE-ProRule" id="PRU00302"/>
    </source>
</evidence>
<feature type="domain" description="Sushi" evidence="14">
    <location>
        <begin position="266"/>
        <end position="329"/>
    </location>
</feature>
<feature type="disulfide bond" evidence="11">
    <location>
        <begin position="1068"/>
        <end position="1095"/>
    </location>
</feature>
<dbReference type="PROSITE" id="PS50923">
    <property type="entry name" value="SUSHI"/>
    <property type="match status" value="15"/>
</dbReference>
<feature type="domain" description="Sushi" evidence="14">
    <location>
        <begin position="641"/>
        <end position="705"/>
    </location>
</feature>
<dbReference type="CDD" id="cd12841">
    <property type="entry name" value="TM_EphA1"/>
    <property type="match status" value="1"/>
</dbReference>
<keyword evidence="7 11" id="KW-1015">Disulfide bond</keyword>
<feature type="disulfide bond" evidence="11">
    <location>
        <begin position="736"/>
        <end position="763"/>
    </location>
</feature>
<feature type="domain" description="Sushi" evidence="14">
    <location>
        <begin position="514"/>
        <end position="577"/>
    </location>
</feature>
<feature type="domain" description="Sushi" evidence="14">
    <location>
        <begin position="206"/>
        <end position="265"/>
    </location>
</feature>
<dbReference type="AlphaFoldDB" id="A0A835ZX79"/>
<proteinExistence type="predicted"/>
<keyword evidence="8" id="KW-0325">Glycoprotein</keyword>
<evidence type="ECO:0000256" key="9">
    <source>
        <dbReference type="ARBA" id="ARBA00023279"/>
    </source>
</evidence>
<feature type="domain" description="Sushi" evidence="14">
    <location>
        <begin position="909"/>
        <end position="971"/>
    </location>
</feature>
<protein>
    <recommendedName>
        <fullName evidence="2">Membrane cofactor protein</fullName>
    </recommendedName>
</protein>
<keyword evidence="9" id="KW-0278">Fertilization</keyword>
<feature type="domain" description="Sushi" evidence="14">
    <location>
        <begin position="388"/>
        <end position="452"/>
    </location>
</feature>
<feature type="domain" description="Sushi" evidence="14">
    <location>
        <begin position="140"/>
        <end position="205"/>
    </location>
</feature>
<dbReference type="PANTHER" id="PTHR19325:SF521">
    <property type="entry name" value="MEMBRANE COFACTOR PROTEIN"/>
    <property type="match status" value="1"/>
</dbReference>
<dbReference type="InterPro" id="IPR035976">
    <property type="entry name" value="Sushi/SCR/CCP_sf"/>
</dbReference>
<evidence type="ECO:0000256" key="2">
    <source>
        <dbReference type="ARBA" id="ARBA00017517"/>
    </source>
</evidence>
<evidence type="ECO:0000256" key="5">
    <source>
        <dbReference type="ARBA" id="ARBA00022737"/>
    </source>
</evidence>
<comment type="caution">
    <text evidence="11">Lacks conserved residue(s) required for the propagation of feature annotation.</text>
</comment>
<feature type="transmembrane region" description="Helical" evidence="12">
    <location>
        <begin position="1114"/>
        <end position="1140"/>
    </location>
</feature>
<feature type="domain" description="Sushi" evidence="14">
    <location>
        <begin position="1038"/>
        <end position="1097"/>
    </location>
</feature>
<keyword evidence="12" id="KW-1133">Transmembrane helix</keyword>
<comment type="caution">
    <text evidence="15">The sequence shown here is derived from an EMBL/GenBank/DDBJ whole genome shotgun (WGS) entry which is preliminary data.</text>
</comment>
<dbReference type="FunFam" id="2.10.70.10:FF:000042">
    <property type="entry name" value="Membrane cofactor protein"/>
    <property type="match status" value="1"/>
</dbReference>
<accession>A0A835ZX79</accession>
<evidence type="ECO:0000256" key="10">
    <source>
        <dbReference type="ARBA" id="ARBA00047055"/>
    </source>
</evidence>
<feature type="domain" description="Sushi" evidence="14">
    <location>
        <begin position="828"/>
        <end position="908"/>
    </location>
</feature>
<feature type="chain" id="PRO_5032809532" description="Membrane cofactor protein" evidence="13">
    <location>
        <begin position="18"/>
        <end position="1167"/>
    </location>
</feature>
<feature type="domain" description="Sushi" evidence="14">
    <location>
        <begin position="972"/>
        <end position="1037"/>
    </location>
</feature>
<feature type="domain" description="Sushi" evidence="14">
    <location>
        <begin position="706"/>
        <end position="765"/>
    </location>
</feature>
<evidence type="ECO:0000256" key="1">
    <source>
        <dbReference type="ARBA" id="ARBA00004167"/>
    </source>
</evidence>
<sequence>MLLAALVLPLPIFSVRCIDPPVLDSMKLKGVIKHRYYPGDRIDYECYRGYFYVWPYLLSATCEPNGSWSRIEEACLRKSCPDPEVKHGKVVAPNDTFEWESEAHISCNEGYFLRGKPIIVCNLIGENVSWSDTIPHCEKIYCGQPPKIKHGKHTNSYRNIFEYNELITYSCDPSNGPDEYALVGQNKLTCIEPNKWSSDPPLCKVVKCERPFLEHGIMVSGSREKFSYQSVVVFECLQGFYLNGSNLVFCGGNDTWEPEMPTCIKEACGDPPRFKTMMLQGEPKPNYRPGECVQYECRLGFKPKLPALPRSAVCQDNNTWSSLQDACVEKSCPNLGDPVNGYVNLVNGSVLFGSQAHFACNPGFYLIGAKIIYCEISGDNVNWSDNLPICETPGNITNGRFTQYKEVYQYSEVVMYRCNPSNGPDEYSLIGETTLICVDHNRWSSDPPECKVVKCDYPVVKHGSIVSGFRGKYYYNVEVVFRCHDGFYLHGSSIVVCGANGTWEPELPKCTTKDACGDPPRFETMRLRGAPKPRYRPGERVQYDCRLGFKPIVPLRSRSAVCEDDNTWSALEEACTRKSCPNLGDPVNGQVYFVNGSVLFGSQAHFVCNQGFYMIGARILHCEISENNVNWNDDPPVCEKILCSTPGNIKNGRFTIYKDEYHYNEVVTYTCDPSNGPDEYSLVGESRLTCVDQDRWSSDPPECKVVKCDYPVVEHGMILSGFRRKFYYKAQVVFQCNQGFSLHGSNTIVCNANSTWEPEIPTCTKDAAVVGVIILSVQNRTCVFTTGEEGSLVRLQCNDIHIVKPACHNVVPSPEEPAISRKPQRLPDACGDPPRFVTMKPKADPASSNSPGFVTVTPQGNTTSGYPPGHRILYECRLGFQPVTPGQVLALVCQENKTWSSLQEGCKRKLCSNLADPMNGQVIFVNGSMEFGSQAHYVCNQGYYLIGTSISHCDISGDGVDWSDHPPTCEKVLCKPPKEIPNGKYTNSHKDIFEYNEVVTYSCDPSNGPDEYSLIGESRLICVGNDEWSSQPPQCKVVKCEYPAVENGTIVSGHGHKFYYKATVVFKCNEGFDLHGNNIVVCGENSTWEPELPKCIKGHPSPTDATPPNDAEGLGAGFIVLIVIALLVGIGVLLCLYFFLCRQKKKGKAEGSASYSTYQDKAATPTE</sequence>
<feature type="domain" description="Sushi" evidence="14">
    <location>
        <begin position="15"/>
        <end position="77"/>
    </location>
</feature>
<reference evidence="15 16" key="1">
    <citation type="submission" date="2020-12" db="EMBL/GenBank/DDBJ databases">
        <title>De novo assembly of Tibetan sheep genome.</title>
        <authorList>
            <person name="Li X."/>
        </authorList>
    </citation>
    <scope>NUCLEOTIDE SEQUENCE [LARGE SCALE GENOMIC DNA]</scope>
    <source>
        <tissue evidence="15">Heart</tissue>
    </source>
</reference>
<dbReference type="Gene3D" id="2.10.70.10">
    <property type="entry name" value="Complement Module, domain 1"/>
    <property type="match status" value="16"/>
</dbReference>
<evidence type="ECO:0000256" key="6">
    <source>
        <dbReference type="ARBA" id="ARBA00023136"/>
    </source>
</evidence>
<feature type="disulfide bond" evidence="11">
    <location>
        <begin position="236"/>
        <end position="263"/>
    </location>
</feature>
<keyword evidence="5" id="KW-0677">Repeat</keyword>
<evidence type="ECO:0000256" key="13">
    <source>
        <dbReference type="SAM" id="SignalP"/>
    </source>
</evidence>
<dbReference type="FunFam" id="2.10.70.10:FF:000014">
    <property type="entry name" value="Membrane cofactor protein"/>
    <property type="match status" value="4"/>
</dbReference>
<evidence type="ECO:0000256" key="3">
    <source>
        <dbReference type="ARBA" id="ARBA00022659"/>
    </source>
</evidence>
<dbReference type="PANTHER" id="PTHR19325">
    <property type="entry name" value="COMPLEMENT COMPONENT-RELATED SUSHI DOMAIN-CONTAINING"/>
    <property type="match status" value="1"/>
</dbReference>
<feature type="disulfide bond" evidence="11">
    <location>
        <begin position="483"/>
        <end position="510"/>
    </location>
</feature>
<evidence type="ECO:0000256" key="7">
    <source>
        <dbReference type="ARBA" id="ARBA00023157"/>
    </source>
</evidence>
<evidence type="ECO:0000256" key="12">
    <source>
        <dbReference type="SAM" id="Phobius"/>
    </source>
</evidence>
<dbReference type="CDD" id="cd00033">
    <property type="entry name" value="CCP"/>
    <property type="match status" value="15"/>
</dbReference>
<evidence type="ECO:0000256" key="4">
    <source>
        <dbReference type="ARBA" id="ARBA00022729"/>
    </source>
</evidence>
<dbReference type="SUPFAM" id="SSF57535">
    <property type="entry name" value="Complement control module/SCR domain"/>
    <property type="match status" value="16"/>
</dbReference>
<organism evidence="15 16">
    <name type="scientific">Ovis aries</name>
    <name type="common">Sheep</name>
    <dbReference type="NCBI Taxonomy" id="9940"/>
    <lineage>
        <taxon>Eukaryota</taxon>
        <taxon>Metazoa</taxon>
        <taxon>Chordata</taxon>
        <taxon>Craniata</taxon>
        <taxon>Vertebrata</taxon>
        <taxon>Euteleostomi</taxon>
        <taxon>Mammalia</taxon>
        <taxon>Eutheria</taxon>
        <taxon>Laurasiatheria</taxon>
        <taxon>Artiodactyla</taxon>
        <taxon>Ruminantia</taxon>
        <taxon>Pecora</taxon>
        <taxon>Bovidae</taxon>
        <taxon>Caprinae</taxon>
        <taxon>Ovis</taxon>
    </lineage>
</organism>
<name>A0A835ZX79_SHEEP</name>
<evidence type="ECO:0000256" key="8">
    <source>
        <dbReference type="ARBA" id="ARBA00023180"/>
    </source>
</evidence>
<dbReference type="FunFam" id="2.10.70.10:FF:000055">
    <property type="entry name" value="Complement decay-accelerating factor, GPI-anchored"/>
    <property type="match status" value="3"/>
</dbReference>
<evidence type="ECO:0000313" key="16">
    <source>
        <dbReference type="Proteomes" id="UP000664991"/>
    </source>
</evidence>
<dbReference type="GO" id="GO:0007338">
    <property type="term" value="P:single fertilization"/>
    <property type="evidence" value="ECO:0007669"/>
    <property type="project" value="UniProtKB-KW"/>
</dbReference>
<dbReference type="InterPro" id="IPR050350">
    <property type="entry name" value="Compl-Cell_Adhes-Reg"/>
</dbReference>
<evidence type="ECO:0000313" key="15">
    <source>
        <dbReference type="EMBL" id="KAG5202616.1"/>
    </source>
</evidence>
<keyword evidence="12" id="KW-0812">Transmembrane</keyword>
<comment type="subcellular location">
    <subcellularLocation>
        <location evidence="1">Membrane</location>
        <topology evidence="1">Single-pass membrane protein</topology>
    </subcellularLocation>
</comment>
<dbReference type="InterPro" id="IPR000436">
    <property type="entry name" value="Sushi_SCR_CCP_dom"/>
</dbReference>
<dbReference type="SMART" id="SM00032">
    <property type="entry name" value="CCP"/>
    <property type="match status" value="16"/>
</dbReference>
<keyword evidence="4 13" id="KW-0732">Signal</keyword>
<keyword evidence="3 11" id="KW-0768">Sushi</keyword>
<dbReference type="Proteomes" id="UP000664991">
    <property type="component" value="Unassembled WGS sequence"/>
</dbReference>
<feature type="domain" description="Sushi" evidence="14">
    <location>
        <begin position="578"/>
        <end position="640"/>
    </location>
</feature>
<keyword evidence="6 12" id="KW-0472">Membrane</keyword>
<gene>
    <name evidence="15" type="ORF">JEQ12_004006</name>
</gene>
<comment type="subunit">
    <text evidence="10">Interacts with C3b. Interacts with C4b. Interacts with moesin/MSN.</text>
</comment>
<dbReference type="EMBL" id="JAEMGP010000012">
    <property type="protein sequence ID" value="KAG5202616.1"/>
    <property type="molecule type" value="Genomic_DNA"/>
</dbReference>
<dbReference type="GO" id="GO:0016020">
    <property type="term" value="C:membrane"/>
    <property type="evidence" value="ECO:0007669"/>
    <property type="project" value="UniProtKB-SubCell"/>
</dbReference>